<dbReference type="Gene3D" id="3.50.50.60">
    <property type="entry name" value="FAD/NAD(P)-binding domain"/>
    <property type="match status" value="2"/>
</dbReference>
<keyword evidence="3 5" id="KW-0560">Oxidoreductase</keyword>
<gene>
    <name evidence="7" type="primary">crtI</name>
    <name evidence="7" type="ORF">E4100_03060</name>
</gene>
<protein>
    <submittedName>
        <fullName evidence="7">Phytoene desaturase</fullName>
    </submittedName>
</protein>
<dbReference type="PANTHER" id="PTHR43734">
    <property type="entry name" value="PHYTOENE DESATURASE"/>
    <property type="match status" value="1"/>
</dbReference>
<organism evidence="7 8">
    <name type="scientific">Soehngenia longivitae</name>
    <dbReference type="NCBI Taxonomy" id="2562294"/>
    <lineage>
        <taxon>Bacteria</taxon>
        <taxon>Bacillati</taxon>
        <taxon>Bacillota</taxon>
        <taxon>Tissierellia</taxon>
        <taxon>Tissierellales</taxon>
        <taxon>Tissierellaceae</taxon>
        <taxon>Soehngenia</taxon>
    </lineage>
</organism>
<dbReference type="PANTHER" id="PTHR43734:SF1">
    <property type="entry name" value="PHYTOENE DESATURASE"/>
    <property type="match status" value="1"/>
</dbReference>
<comment type="caution">
    <text evidence="7">The sequence shown here is derived from an EMBL/GenBank/DDBJ whole genome shotgun (WGS) entry which is preliminary data.</text>
</comment>
<evidence type="ECO:0000256" key="5">
    <source>
        <dbReference type="RuleBase" id="RU362075"/>
    </source>
</evidence>
<dbReference type="Pfam" id="PF01593">
    <property type="entry name" value="Amino_oxidase"/>
    <property type="match status" value="1"/>
</dbReference>
<feature type="domain" description="Amine oxidase" evidence="6">
    <location>
        <begin position="13"/>
        <end position="491"/>
    </location>
</feature>
<accession>A0A4Z0D894</accession>
<dbReference type="GO" id="GO:0016117">
    <property type="term" value="P:carotenoid biosynthetic process"/>
    <property type="evidence" value="ECO:0007669"/>
    <property type="project" value="UniProtKB-KW"/>
</dbReference>
<dbReference type="OrthoDB" id="9814556at2"/>
<comment type="pathway">
    <text evidence="1 5">Carotenoid biosynthesis.</text>
</comment>
<evidence type="ECO:0000313" key="8">
    <source>
        <dbReference type="Proteomes" id="UP000298381"/>
    </source>
</evidence>
<evidence type="ECO:0000256" key="4">
    <source>
        <dbReference type="ARBA" id="ARBA00038322"/>
    </source>
</evidence>
<dbReference type="NCBIfam" id="TIGR02734">
    <property type="entry name" value="crtI_fam"/>
    <property type="match status" value="1"/>
</dbReference>
<keyword evidence="2 5" id="KW-0125">Carotenoid biosynthesis</keyword>
<dbReference type="Proteomes" id="UP000298381">
    <property type="component" value="Unassembled WGS sequence"/>
</dbReference>
<dbReference type="PRINTS" id="PR00419">
    <property type="entry name" value="ADXRDTASE"/>
</dbReference>
<dbReference type="AlphaFoldDB" id="A0A4Z0D894"/>
<keyword evidence="8" id="KW-1185">Reference proteome</keyword>
<comment type="similarity">
    <text evidence="4">Belongs to the carotenoid/retinoid oxidoreductase family. CrtN subfamily.</text>
</comment>
<dbReference type="EMBL" id="SRIB01000003">
    <property type="protein sequence ID" value="TFZ41092.1"/>
    <property type="molecule type" value="Genomic_DNA"/>
</dbReference>
<evidence type="ECO:0000256" key="1">
    <source>
        <dbReference type="ARBA" id="ARBA00004829"/>
    </source>
</evidence>
<dbReference type="InterPro" id="IPR002937">
    <property type="entry name" value="Amino_oxidase"/>
</dbReference>
<name>A0A4Z0D894_9FIRM</name>
<reference evidence="7 8" key="1">
    <citation type="submission" date="2019-03" db="EMBL/GenBank/DDBJ databases">
        <title>Draft genome sequence data and analysis of a Fermenting Bacterium, Soehngenia longevitae strain 1933PT, isolated from petroleum reservoir in Azerbaijan.</title>
        <authorList>
            <person name="Grouzdev D.S."/>
            <person name="Bidzhieva S.K."/>
            <person name="Sokolova D.S."/>
            <person name="Tourova T.P."/>
            <person name="Poltaraus A.B."/>
            <person name="Nazina T.N."/>
        </authorList>
    </citation>
    <scope>NUCLEOTIDE SEQUENCE [LARGE SCALE GENOMIC DNA]</scope>
    <source>
        <strain evidence="7 8">1933P</strain>
    </source>
</reference>
<dbReference type="RefSeq" id="WP_135270573.1">
    <property type="nucleotide sequence ID" value="NZ_SRIB01000003.1"/>
</dbReference>
<evidence type="ECO:0000256" key="2">
    <source>
        <dbReference type="ARBA" id="ARBA00022746"/>
    </source>
</evidence>
<dbReference type="InterPro" id="IPR014105">
    <property type="entry name" value="Carotenoid/retinoid_OxRdtase"/>
</dbReference>
<evidence type="ECO:0000256" key="3">
    <source>
        <dbReference type="ARBA" id="ARBA00023002"/>
    </source>
</evidence>
<sequence length="498" mass="57026">MKKKVIIIGAGVGGLATAVRLQSKGYDVTIYEKMDRVGGKMNLITGNGFKFDLGPTIVMMPHIYEDVFVAAGVSPKDYIPMEKIEPMYSLYYDDGEKLSVSTDYVEMNKLLENISYKDTQGFYEYIAEIYKRYLVAKNDFIERSFRGPKDFYNPYTLKQALKLKTFDSAYHTISKYIENDKLRKLLSFQTLYIGVSPYNGPSIYTIIPMIEMVYGVWFIKGGMYTMANSMERLFKEMGGEVKLNAEVDEILFKDKKAIGIRVNGEEIFSDYLVCNADFPYAMKKLVKNDEIKGKYTDEKIDNMKYSCSCFLMYLGIDKKIDQLDCHNVFFAKDFDKNIEEIFSGIVPEDPSFYAYVPTKLDESLAPEGKECLYVLVPVPELSKSKANWDEDFITQYKEKILNIISEKIGDKNLNSHIEFEKIFTPKNFEIELNAYNGATFGLAPTLFQSNYYRPHNKFKYAENLYFAGSSVHPGAGVPIVLTSAKLAYEEIIKDDMGE</sequence>
<dbReference type="GO" id="GO:0016491">
    <property type="term" value="F:oxidoreductase activity"/>
    <property type="evidence" value="ECO:0007669"/>
    <property type="project" value="UniProtKB-KW"/>
</dbReference>
<evidence type="ECO:0000313" key="7">
    <source>
        <dbReference type="EMBL" id="TFZ41092.1"/>
    </source>
</evidence>
<dbReference type="InterPro" id="IPR036188">
    <property type="entry name" value="FAD/NAD-bd_sf"/>
</dbReference>
<proteinExistence type="inferred from homology"/>
<evidence type="ECO:0000259" key="6">
    <source>
        <dbReference type="Pfam" id="PF01593"/>
    </source>
</evidence>
<dbReference type="SUPFAM" id="SSF51905">
    <property type="entry name" value="FAD/NAD(P)-binding domain"/>
    <property type="match status" value="1"/>
</dbReference>